<comment type="cofactor">
    <cofactor evidence="1">
        <name>Mg(2+)</name>
        <dbReference type="ChEBI" id="CHEBI:18420"/>
    </cofactor>
</comment>
<evidence type="ECO:0000256" key="11">
    <source>
        <dbReference type="ARBA" id="ARBA00046380"/>
    </source>
</evidence>
<gene>
    <name evidence="15" type="ORF">GSD1FS_1139</name>
</gene>
<dbReference type="InterPro" id="IPR033114">
    <property type="entry name" value="HNH_CAS9"/>
</dbReference>
<dbReference type="InterPro" id="IPR040796">
    <property type="entry name" value="Cas9_b_hairpin"/>
</dbReference>
<evidence type="ECO:0000313" key="16">
    <source>
        <dbReference type="Proteomes" id="UP000487882"/>
    </source>
</evidence>
<dbReference type="InterPro" id="IPR041383">
    <property type="entry name" value="RuvC_III"/>
</dbReference>
<dbReference type="Pfam" id="PF17894">
    <property type="entry name" value="Cas9_Topo"/>
    <property type="match status" value="1"/>
</dbReference>
<dbReference type="EMBL" id="WNLP01000005">
    <property type="protein sequence ID" value="MUH59796.1"/>
    <property type="molecule type" value="Genomic_DNA"/>
</dbReference>
<dbReference type="Pfam" id="PF01844">
    <property type="entry name" value="HNH"/>
    <property type="match status" value="1"/>
</dbReference>
<keyword evidence="5 12" id="KW-0378">Hydrolase</keyword>
<dbReference type="GO" id="GO:0004519">
    <property type="term" value="F:endonuclease activity"/>
    <property type="evidence" value="ECO:0007669"/>
    <property type="project" value="UniProtKB-UniRule"/>
</dbReference>
<organism evidence="15 16">
    <name type="scientific">Bifidobacterium canis</name>
    <dbReference type="NCBI Taxonomy" id="2610880"/>
    <lineage>
        <taxon>Bacteria</taxon>
        <taxon>Bacillati</taxon>
        <taxon>Actinomycetota</taxon>
        <taxon>Actinomycetes</taxon>
        <taxon>Bifidobacteriales</taxon>
        <taxon>Bifidobacteriaceae</taxon>
        <taxon>Bifidobacterium</taxon>
    </lineage>
</organism>
<keyword evidence="10" id="KW-0464">Manganese</keyword>
<evidence type="ECO:0000256" key="5">
    <source>
        <dbReference type="ARBA" id="ARBA00022801"/>
    </source>
</evidence>
<evidence type="ECO:0000313" key="15">
    <source>
        <dbReference type="EMBL" id="MUH59796.1"/>
    </source>
</evidence>
<dbReference type="Gene3D" id="1.10.30.50">
    <property type="match status" value="1"/>
</dbReference>
<reference evidence="15 16" key="1">
    <citation type="submission" date="2019-09" db="EMBL/GenBank/DDBJ databases">
        <title>Bifidobacterium canis sp. nov., isolated from the digestive tract of German Shepherd dog puppy.</title>
        <authorList>
            <person name="Bunesova V."/>
        </authorList>
    </citation>
    <scope>NUCLEOTIDE SEQUENCE [LARGE SCALE GENOMIC DNA]</scope>
    <source>
        <strain evidence="15 16">GSD1FS</strain>
    </source>
</reference>
<dbReference type="PROSITE" id="PS51749">
    <property type="entry name" value="HNH_CAS9"/>
    <property type="match status" value="1"/>
</dbReference>
<dbReference type="InterPro" id="IPR036397">
    <property type="entry name" value="RNaseH_sf"/>
</dbReference>
<dbReference type="Proteomes" id="UP000487882">
    <property type="component" value="Unassembled WGS sequence"/>
</dbReference>
<feature type="domain" description="HNH Cas9-type" evidence="14">
    <location>
        <begin position="16"/>
        <end position="179"/>
    </location>
</feature>
<keyword evidence="2 12" id="KW-0540">Nuclease</keyword>
<dbReference type="AlphaFoldDB" id="A0A7K1J561"/>
<dbReference type="InterPro" id="IPR041225">
    <property type="entry name" value="Cas9_Topo"/>
</dbReference>
<proteinExistence type="predicted"/>
<dbReference type="InterPro" id="IPR002711">
    <property type="entry name" value="HNH"/>
</dbReference>
<dbReference type="Pfam" id="PF18541">
    <property type="entry name" value="RuvC_III"/>
    <property type="match status" value="1"/>
</dbReference>
<keyword evidence="6" id="KW-0460">Magnesium</keyword>
<evidence type="ECO:0000256" key="7">
    <source>
        <dbReference type="ARBA" id="ARBA00022884"/>
    </source>
</evidence>
<evidence type="ECO:0000256" key="4">
    <source>
        <dbReference type="ARBA" id="ARBA00022759"/>
    </source>
</evidence>
<sequence length="676" mass="76082">MQIEHVRNGFASIPSARKDKRDYEKTLERRKKYRDQQAERLKDEFGLDKIREDSIRRLEAITRQNGQCLYCGRTITLSTCEMDHIVPRKGVGSTNTRDNFAAVCKLCNQMKSNTPFAAWARTDSAKQRGVSLSDAISRVRMFNIDSGEMNGREARNFEQGVIRRLSQTEWDEPIDNRSIESVAWMADELHRRIDWYYNSSRYEGHGTESTEGSTKVRVYQGSLTSEARKASGIDGQIHFAGASYKTRLDRRHHAIDAAVIAMMTQGAAQTLQIRRNLRASQNAVGYIEPDEIAWRDYPAEHNAGYAAYAKWLDSMYKLLDLLNDALDNDRIPVIHAQRYSLGNSIAHDATIRPLDRVLLGSAISVETINKASTPALYCALTRLPDYSAADGLPASENREISVNGIRYSAHDNITFFSGSSAQIAVQNGSADIGSAIHHARIYKCYKENKKGIRTYFYGMIRVFQADLLRAAHDDLFTCQLPVQSVSMRYADKKVVDAILSGRAEYRGYLVVGDEIEVEFNDQGNNAIASFKNFFEHELSVSPDVVNKWVVAGLMEPTKIRLRPSILSQEGMDRIKEAHPVDASILHDVESIFDKGWRMAVGTASKYKMRVVRRNVFGEKRYTSKNICLFAGASTRRSMTCKALGELLTAHKCMADCGTFAGACLSALIMRNPRKSH</sequence>
<dbReference type="RefSeq" id="WP_343030213.1">
    <property type="nucleotide sequence ID" value="NZ_WNLP01000005.1"/>
</dbReference>
<evidence type="ECO:0000256" key="2">
    <source>
        <dbReference type="ARBA" id="ARBA00022722"/>
    </source>
</evidence>
<evidence type="ECO:0000256" key="9">
    <source>
        <dbReference type="ARBA" id="ARBA00023125"/>
    </source>
</evidence>
<dbReference type="GO" id="GO:0003723">
    <property type="term" value="F:RNA binding"/>
    <property type="evidence" value="ECO:0007669"/>
    <property type="project" value="UniProtKB-UniRule"/>
</dbReference>
<keyword evidence="8" id="KW-0051">Antiviral defense</keyword>
<evidence type="ECO:0000256" key="10">
    <source>
        <dbReference type="ARBA" id="ARBA00023211"/>
    </source>
</evidence>
<dbReference type="GO" id="GO:0008270">
    <property type="term" value="F:zinc ion binding"/>
    <property type="evidence" value="ECO:0007669"/>
    <property type="project" value="InterPro"/>
</dbReference>
<keyword evidence="16" id="KW-1185">Reference proteome</keyword>
<evidence type="ECO:0000256" key="6">
    <source>
        <dbReference type="ARBA" id="ARBA00022842"/>
    </source>
</evidence>
<dbReference type="InterPro" id="IPR003615">
    <property type="entry name" value="HNH_nuc"/>
</dbReference>
<keyword evidence="3" id="KW-0479">Metal-binding</keyword>
<feature type="compositionally biased region" description="Basic and acidic residues" evidence="13">
    <location>
        <begin position="16"/>
        <end position="27"/>
    </location>
</feature>
<dbReference type="SMART" id="SM00507">
    <property type="entry name" value="HNHc"/>
    <property type="match status" value="1"/>
</dbReference>
<dbReference type="Gene3D" id="3.30.70.3520">
    <property type="match status" value="1"/>
</dbReference>
<comment type="caution">
    <text evidence="15">The sequence shown here is derived from an EMBL/GenBank/DDBJ whole genome shotgun (WGS) entry which is preliminary data.</text>
</comment>
<evidence type="ECO:0000256" key="13">
    <source>
        <dbReference type="SAM" id="MobiDB-lite"/>
    </source>
</evidence>
<evidence type="ECO:0000256" key="1">
    <source>
        <dbReference type="ARBA" id="ARBA00001946"/>
    </source>
</evidence>
<dbReference type="Pfam" id="PF17893">
    <property type="entry name" value="Cas9_b_hairpin"/>
    <property type="match status" value="1"/>
</dbReference>
<accession>A0A7K1J561</accession>
<keyword evidence="9 12" id="KW-0238">DNA-binding</keyword>
<protein>
    <submittedName>
        <fullName evidence="15">HNH endonuclease family protein</fullName>
    </submittedName>
</protein>
<dbReference type="GO" id="GO:0016787">
    <property type="term" value="F:hydrolase activity"/>
    <property type="evidence" value="ECO:0007669"/>
    <property type="project" value="UniProtKB-KW"/>
</dbReference>
<dbReference type="Pfam" id="PF18525">
    <property type="entry name" value="Cas9_C"/>
    <property type="match status" value="1"/>
</dbReference>
<feature type="region of interest" description="Disordered" evidence="13">
    <location>
        <begin position="1"/>
        <end position="30"/>
    </location>
</feature>
<name>A0A7K1J561_9BIFI</name>
<dbReference type="InterPro" id="IPR041217">
    <property type="entry name" value="Cas9_C"/>
</dbReference>
<keyword evidence="4 12" id="KW-0255">Endonuclease</keyword>
<dbReference type="GO" id="GO:0003677">
    <property type="term" value="F:DNA binding"/>
    <property type="evidence" value="ECO:0007669"/>
    <property type="project" value="UniProtKB-UniRule"/>
</dbReference>
<evidence type="ECO:0000256" key="12">
    <source>
        <dbReference type="PROSITE-ProRule" id="PRU01085"/>
    </source>
</evidence>
<dbReference type="Gene3D" id="3.30.420.10">
    <property type="entry name" value="Ribonuclease H-like superfamily/Ribonuclease H"/>
    <property type="match status" value="1"/>
</dbReference>
<evidence type="ECO:0000259" key="14">
    <source>
        <dbReference type="PROSITE" id="PS51749"/>
    </source>
</evidence>
<dbReference type="GO" id="GO:0051607">
    <property type="term" value="P:defense response to virus"/>
    <property type="evidence" value="ECO:0007669"/>
    <property type="project" value="UniProtKB-KW"/>
</dbReference>
<keyword evidence="7" id="KW-0694">RNA-binding</keyword>
<evidence type="ECO:0000256" key="3">
    <source>
        <dbReference type="ARBA" id="ARBA00022723"/>
    </source>
</evidence>
<evidence type="ECO:0000256" key="8">
    <source>
        <dbReference type="ARBA" id="ARBA00023118"/>
    </source>
</evidence>
<comment type="subunit">
    <text evidence="11">Monomer. Binds crRNA and tracrRNA.</text>
</comment>